<evidence type="ECO:0000256" key="1">
    <source>
        <dbReference type="ARBA" id="ARBA00009129"/>
    </source>
</evidence>
<dbReference type="KEGG" id="bsto:C0V70_13760"/>
<dbReference type="EMBL" id="CP025704">
    <property type="protein sequence ID" value="AUN99148.1"/>
    <property type="molecule type" value="Genomic_DNA"/>
</dbReference>
<dbReference type="AlphaFoldDB" id="A0A2K9NUH8"/>
<keyword evidence="3" id="KW-1185">Reference proteome</keyword>
<proteinExistence type="inferred from homology"/>
<evidence type="ECO:0000313" key="2">
    <source>
        <dbReference type="EMBL" id="AUN99148.1"/>
    </source>
</evidence>
<reference evidence="2 3" key="1">
    <citation type="submission" date="2018-01" db="EMBL/GenBank/DDBJ databases">
        <title>Complete genome sequence of Bacteriovorax stolpii DSM12778.</title>
        <authorList>
            <person name="Tang B."/>
            <person name="Chang J."/>
        </authorList>
    </citation>
    <scope>NUCLEOTIDE SEQUENCE [LARGE SCALE GENOMIC DNA]</scope>
    <source>
        <strain evidence="2 3">DSM 12778</strain>
    </source>
</reference>
<dbReference type="RefSeq" id="WP_102244439.1">
    <property type="nucleotide sequence ID" value="NZ_CP025704.1"/>
</dbReference>
<organism evidence="2 3">
    <name type="scientific">Bacteriovorax stolpii</name>
    <name type="common">Bdellovibrio stolpii</name>
    <dbReference type="NCBI Taxonomy" id="960"/>
    <lineage>
        <taxon>Bacteria</taxon>
        <taxon>Pseudomonadati</taxon>
        <taxon>Bdellovibrionota</taxon>
        <taxon>Bacteriovoracia</taxon>
        <taxon>Bacteriovoracales</taxon>
        <taxon>Bacteriovoracaceae</taxon>
        <taxon>Bacteriovorax</taxon>
    </lineage>
</organism>
<dbReference type="Gene3D" id="1.10.1470.10">
    <property type="entry name" value="YjbJ"/>
    <property type="match status" value="1"/>
</dbReference>
<dbReference type="InterPro" id="IPR008462">
    <property type="entry name" value="CsbD"/>
</dbReference>
<dbReference type="Proteomes" id="UP000235584">
    <property type="component" value="Chromosome"/>
</dbReference>
<dbReference type="PANTHER" id="PTHR34977">
    <property type="entry name" value="UPF0337 PROTEIN YJBJ"/>
    <property type="match status" value="1"/>
</dbReference>
<gene>
    <name evidence="2" type="ORF">C0V70_13760</name>
</gene>
<protein>
    <submittedName>
        <fullName evidence="2">Uncharacterized protein</fullName>
    </submittedName>
</protein>
<dbReference type="SUPFAM" id="SSF69047">
    <property type="entry name" value="Hypothetical protein YjbJ"/>
    <property type="match status" value="1"/>
</dbReference>
<sequence>MNTDMIQGSLKDLKGELKQTWSKLTDDDLTYLDGGVDQLVGKIQKAYGFTKERASEEFDKFKSKHADYFRDTARDLTNTKEKYMATASQLNGQYDANKIKARASHMIEDDIIEPGKEYLQRARDLSAQVVDRTTGLVKDNPGYAILGAATVGFLAGAYFFRRR</sequence>
<dbReference type="InterPro" id="IPR050423">
    <property type="entry name" value="UPF0337_stress_rsp"/>
</dbReference>
<name>A0A2K9NUH8_BACTC</name>
<dbReference type="InterPro" id="IPR036629">
    <property type="entry name" value="YjbJ_sf"/>
</dbReference>
<dbReference type="Pfam" id="PF05532">
    <property type="entry name" value="CsbD"/>
    <property type="match status" value="1"/>
</dbReference>
<dbReference type="OrthoDB" id="9796058at2"/>
<evidence type="ECO:0000313" key="3">
    <source>
        <dbReference type="Proteomes" id="UP000235584"/>
    </source>
</evidence>
<comment type="similarity">
    <text evidence="1">Belongs to the UPF0337 (CsbD) family.</text>
</comment>
<accession>A0A2K9NUH8</accession>
<dbReference type="PANTHER" id="PTHR34977:SF1">
    <property type="entry name" value="UPF0337 PROTEIN YJBJ"/>
    <property type="match status" value="1"/>
</dbReference>